<dbReference type="OrthoDB" id="10050871at2759"/>
<dbReference type="RefSeq" id="XP_022304401.1">
    <property type="nucleotide sequence ID" value="XM_022448693.1"/>
</dbReference>
<dbReference type="Gene3D" id="3.10.100.10">
    <property type="entry name" value="Mannose-Binding Protein A, subunit A"/>
    <property type="match status" value="1"/>
</dbReference>
<evidence type="ECO:0000313" key="5">
    <source>
        <dbReference type="RefSeq" id="XP_022304401.1"/>
    </source>
</evidence>
<feature type="signal peptide" evidence="2">
    <location>
        <begin position="1"/>
        <end position="22"/>
    </location>
</feature>
<dbReference type="Proteomes" id="UP000694844">
    <property type="component" value="Chromosome 9"/>
</dbReference>
<dbReference type="GeneID" id="111111614"/>
<protein>
    <submittedName>
        <fullName evidence="5">Perlucin-like protein</fullName>
    </submittedName>
</protein>
<dbReference type="SUPFAM" id="SSF56436">
    <property type="entry name" value="C-type lectin-like"/>
    <property type="match status" value="1"/>
</dbReference>
<dbReference type="InterPro" id="IPR016186">
    <property type="entry name" value="C-type_lectin-like/link_sf"/>
</dbReference>
<sequence length="155" mass="17823">MQSGIPTVFVLFLICILGGSEAAPPRKCGHGWISFNGKCYYFSRTPENFRSAMHNCYNLGGRLLEIESKEEELWIDLQSRLLGYNYGVWLGFSDIIKDGQFLALSDRKRLRYVNWTQGAPNNGHGGTEHCAMYWIARRGWNDERCSIRLNYVCTK</sequence>
<dbReference type="AlphaFoldDB" id="A0A8B8BNC1"/>
<feature type="domain" description="C-type lectin" evidence="3">
    <location>
        <begin position="35"/>
        <end position="154"/>
    </location>
</feature>
<evidence type="ECO:0000256" key="2">
    <source>
        <dbReference type="SAM" id="SignalP"/>
    </source>
</evidence>
<dbReference type="Pfam" id="PF00059">
    <property type="entry name" value="Lectin_C"/>
    <property type="match status" value="1"/>
</dbReference>
<dbReference type="KEGG" id="cvn:111111614"/>
<dbReference type="PANTHER" id="PTHR22803">
    <property type="entry name" value="MANNOSE, PHOSPHOLIPASE, LECTIN RECEPTOR RELATED"/>
    <property type="match status" value="1"/>
</dbReference>
<dbReference type="InterPro" id="IPR018378">
    <property type="entry name" value="C-type_lectin_CS"/>
</dbReference>
<reference evidence="5" key="1">
    <citation type="submission" date="2025-08" db="UniProtKB">
        <authorList>
            <consortium name="RefSeq"/>
        </authorList>
    </citation>
    <scope>IDENTIFICATION</scope>
    <source>
        <tissue evidence="5">Whole sample</tissue>
    </source>
</reference>
<dbReference type="PROSITE" id="PS50041">
    <property type="entry name" value="C_TYPE_LECTIN_2"/>
    <property type="match status" value="1"/>
</dbReference>
<proteinExistence type="predicted"/>
<keyword evidence="4" id="KW-1185">Reference proteome</keyword>
<evidence type="ECO:0000259" key="3">
    <source>
        <dbReference type="PROSITE" id="PS50041"/>
    </source>
</evidence>
<keyword evidence="2" id="KW-0732">Signal</keyword>
<evidence type="ECO:0000256" key="1">
    <source>
        <dbReference type="ARBA" id="ARBA00023157"/>
    </source>
</evidence>
<accession>A0A8B8BNC1</accession>
<evidence type="ECO:0000313" key="4">
    <source>
        <dbReference type="Proteomes" id="UP000694844"/>
    </source>
</evidence>
<gene>
    <name evidence="5" type="primary">LOC111111614</name>
</gene>
<name>A0A8B8BNC1_CRAVI</name>
<organism evidence="4 5">
    <name type="scientific">Crassostrea virginica</name>
    <name type="common">Eastern oyster</name>
    <dbReference type="NCBI Taxonomy" id="6565"/>
    <lineage>
        <taxon>Eukaryota</taxon>
        <taxon>Metazoa</taxon>
        <taxon>Spiralia</taxon>
        <taxon>Lophotrochozoa</taxon>
        <taxon>Mollusca</taxon>
        <taxon>Bivalvia</taxon>
        <taxon>Autobranchia</taxon>
        <taxon>Pteriomorphia</taxon>
        <taxon>Ostreida</taxon>
        <taxon>Ostreoidea</taxon>
        <taxon>Ostreidae</taxon>
        <taxon>Crassostrea</taxon>
    </lineage>
</organism>
<dbReference type="InterPro" id="IPR016187">
    <property type="entry name" value="CTDL_fold"/>
</dbReference>
<dbReference type="InterPro" id="IPR001304">
    <property type="entry name" value="C-type_lectin-like"/>
</dbReference>
<dbReference type="SMART" id="SM00034">
    <property type="entry name" value="CLECT"/>
    <property type="match status" value="1"/>
</dbReference>
<feature type="chain" id="PRO_5034768208" evidence="2">
    <location>
        <begin position="23"/>
        <end position="155"/>
    </location>
</feature>
<dbReference type="InterPro" id="IPR050111">
    <property type="entry name" value="C-type_lectin/snaclec_domain"/>
</dbReference>
<dbReference type="PROSITE" id="PS00615">
    <property type="entry name" value="C_TYPE_LECTIN_1"/>
    <property type="match status" value="1"/>
</dbReference>
<keyword evidence="1" id="KW-1015">Disulfide bond</keyword>